<reference evidence="2 3" key="1">
    <citation type="journal article" date="2012" name="J. Bacteriol.">
        <title>Genome sequence of the soybean symbiont Sinorhizobium fredii HH103.</title>
        <authorList>
            <person name="Weidner S."/>
            <person name="Becker A."/>
            <person name="Bonilla I."/>
            <person name="Jaenicke S."/>
            <person name="Lloret J."/>
            <person name="Margaret I."/>
            <person name="Puhler A."/>
            <person name="Ruiz-Sainz J.E."/>
            <person name="Schneiker-Bekel S."/>
            <person name="Szczepanowski R."/>
            <person name="Vinardell J.M."/>
            <person name="Zehner S."/>
            <person name="Gottfert M."/>
        </authorList>
    </citation>
    <scope>NUCLEOTIDE SEQUENCE [LARGE SCALE GENOMIC DNA]</scope>
    <source>
        <strain evidence="2 3">HH103</strain>
    </source>
</reference>
<dbReference type="InterPro" id="IPR016035">
    <property type="entry name" value="Acyl_Trfase/lysoPLipase"/>
</dbReference>
<feature type="transmembrane region" description="Helical" evidence="1">
    <location>
        <begin position="235"/>
        <end position="257"/>
    </location>
</feature>
<dbReference type="AlphaFoldDB" id="G9A2P6"/>
<organism evidence="2 3">
    <name type="scientific">Sinorhizobium fredii (strain HH103)</name>
    <dbReference type="NCBI Taxonomy" id="1117943"/>
    <lineage>
        <taxon>Bacteria</taxon>
        <taxon>Pseudomonadati</taxon>
        <taxon>Pseudomonadota</taxon>
        <taxon>Alphaproteobacteria</taxon>
        <taxon>Hyphomicrobiales</taxon>
        <taxon>Rhizobiaceae</taxon>
        <taxon>Sinorhizobium/Ensifer group</taxon>
        <taxon>Sinorhizobium</taxon>
    </lineage>
</organism>
<dbReference type="STRING" id="1117943.SFHH103_03319"/>
<protein>
    <recommendedName>
        <fullName evidence="4">PNPLA domain-containing protein</fullName>
    </recommendedName>
</protein>
<feature type="transmembrane region" description="Helical" evidence="1">
    <location>
        <begin position="196"/>
        <end position="215"/>
    </location>
</feature>
<feature type="transmembrane region" description="Helical" evidence="1">
    <location>
        <begin position="312"/>
        <end position="330"/>
    </location>
</feature>
<dbReference type="RefSeq" id="WP_014330201.1">
    <property type="nucleotide sequence ID" value="NC_016812.1"/>
</dbReference>
<accession>G9A2P6</accession>
<feature type="transmembrane region" description="Helical" evidence="1">
    <location>
        <begin position="108"/>
        <end position="131"/>
    </location>
</feature>
<evidence type="ECO:0000313" key="3">
    <source>
        <dbReference type="Proteomes" id="UP000007735"/>
    </source>
</evidence>
<dbReference type="Gene3D" id="3.40.1090.10">
    <property type="entry name" value="Cytosolic phospholipase A2 catalytic domain"/>
    <property type="match status" value="1"/>
</dbReference>
<keyword evidence="1" id="KW-0812">Transmembrane</keyword>
<dbReference type="Proteomes" id="UP000007735">
    <property type="component" value="Chromosome"/>
</dbReference>
<feature type="transmembrane region" description="Helical" evidence="1">
    <location>
        <begin position="440"/>
        <end position="461"/>
    </location>
</feature>
<sequence>MTRPLKKSDEDDVSLYNWLGARVKRFVRWWRRFDARVNQPLPAGRSRFWTSLAPDGYPWYVPTLGLALITAMALGPTLRTEYANIAMLVLGLGLLLLIHILAERSRLLHAYLLAGQLFILVLLAAIHIVLAPPEAFGTDTQALRLHVGVAIAAMLAVSLGAVWTIARALFRTGTNGTLAHALPNVELFAPKDRYDFMGRGPVAALVSAFFIAPISHPVELLLPGSLLVLFVPDHYLWPGFIIAGAAAWCALFLGILFDRLMEVLKTVGRLFFVGPQFVISVLVIVVAVLRLADVHYITYLFNAGSGGYGNTTIMKYVALAYAVAWYYAFWSDHFVARRLMRLLEGKGGEFTPLSIAYPYKGDPNLSKVKNAGRSIALHGAGRLRIEGEYEDAYEAAGPALQFLTAAEVLTAFRSQLERLSAERTDTSHPLASVRNLQRSAFVYPAITGAFAFGLIGIPWAVSLFGAVQPPEMAVNRAPPADLDLLSLLQTEARPAGACPALGPDTPRIAVVASGGGTRAAIYTASLLRGLAQQGRICEVVAASGVSGGSAALAYFALHEDELRRPGPPDEAAWQRFSDTMALPFIEYVLDAASDMRIVFGRWRWRNAACGEAFSRNEEVVGWMPARSRLGSILAESFVCRMGAGVMADPSFGLILNTAMLGSFDAASGRCANGGLPLPEQVRKCRAEGNAAGAGGRVVLTNLRKPEASPAVGEGMEIVTLNDASLSIARAAALSANFPPVFPDAAIDLRPAPGSAARRYWVTDGGAVENRGAITLYFAVRETMRRSPQAEKLAPLHVVVADVSASDDRYAESFGFDSVLGAGGQLGLALGGELLADLKEIYCRRYSMITVHEIAMPAVLRNGGIGTHWLLPGSLTFTDPKTGERVTLSADDVKKLVVALHDNTAPAFDDPEDAARVLGWTREDVPSHQKSWQAVLRALSTPVSWPDSSSCARRPSGGAIYAP</sequence>
<evidence type="ECO:0000256" key="1">
    <source>
        <dbReference type="SAM" id="Phobius"/>
    </source>
</evidence>
<keyword evidence="1" id="KW-1133">Transmembrane helix</keyword>
<feature type="transmembrane region" description="Helical" evidence="1">
    <location>
        <begin position="269"/>
        <end position="292"/>
    </location>
</feature>
<dbReference type="KEGG" id="sfh:SFHH103_03319"/>
<keyword evidence="1" id="KW-0472">Membrane</keyword>
<dbReference type="PATRIC" id="fig|380.5.peg.3517"/>
<feature type="transmembrane region" description="Helical" evidence="1">
    <location>
        <begin position="143"/>
        <end position="166"/>
    </location>
</feature>
<dbReference type="SUPFAM" id="SSF52151">
    <property type="entry name" value="FabD/lysophospholipase-like"/>
    <property type="match status" value="1"/>
</dbReference>
<name>G9A2P6_SINF1</name>
<dbReference type="eggNOG" id="COG1752">
    <property type="taxonomic scope" value="Bacteria"/>
</dbReference>
<evidence type="ECO:0000313" key="2">
    <source>
        <dbReference type="EMBL" id="CCE97811.1"/>
    </source>
</evidence>
<feature type="transmembrane region" description="Helical" evidence="1">
    <location>
        <begin position="57"/>
        <end position="76"/>
    </location>
</feature>
<proteinExistence type="predicted"/>
<feature type="transmembrane region" description="Helical" evidence="1">
    <location>
        <begin position="82"/>
        <end position="101"/>
    </location>
</feature>
<dbReference type="HOGENOM" id="CLU_307339_0_0_5"/>
<evidence type="ECO:0008006" key="4">
    <source>
        <dbReference type="Google" id="ProtNLM"/>
    </source>
</evidence>
<gene>
    <name evidence="2" type="ordered locus">SFHH103_03319</name>
</gene>
<dbReference type="EMBL" id="HE616890">
    <property type="protein sequence ID" value="CCE97811.1"/>
    <property type="molecule type" value="Genomic_DNA"/>
</dbReference>